<dbReference type="Proteomes" id="UP001516400">
    <property type="component" value="Unassembled WGS sequence"/>
</dbReference>
<dbReference type="EMBL" id="JABFTP020000103">
    <property type="protein sequence ID" value="KAL3276867.1"/>
    <property type="molecule type" value="Genomic_DNA"/>
</dbReference>
<dbReference type="InterPro" id="IPR050582">
    <property type="entry name" value="HAD-like_SerB"/>
</dbReference>
<dbReference type="SUPFAM" id="SSF56784">
    <property type="entry name" value="HAD-like"/>
    <property type="match status" value="1"/>
</dbReference>
<protein>
    <recommendedName>
        <fullName evidence="5">Phosphoserine phosphatase</fullName>
        <ecNumber evidence="4">3.1.3.3</ecNumber>
    </recommendedName>
    <alternativeName>
        <fullName evidence="11">O-phosphoserine phosphohydrolase</fullName>
    </alternativeName>
</protein>
<evidence type="ECO:0000256" key="9">
    <source>
        <dbReference type="ARBA" id="ARBA00022842"/>
    </source>
</evidence>
<keyword evidence="10" id="KW-0718">Serine biosynthesis</keyword>
<dbReference type="InterPro" id="IPR023214">
    <property type="entry name" value="HAD_sf"/>
</dbReference>
<dbReference type="EC" id="3.1.3.3" evidence="4"/>
<keyword evidence="8" id="KW-0378">Hydrolase</keyword>
<feature type="active site" description="Nucleophile" evidence="12">
    <location>
        <position position="51"/>
    </location>
</feature>
<dbReference type="PANTHER" id="PTHR43344:SF2">
    <property type="entry name" value="PHOSPHOSERINE PHOSPHATASE"/>
    <property type="match status" value="1"/>
</dbReference>
<evidence type="ECO:0000313" key="13">
    <source>
        <dbReference type="EMBL" id="KAL3276867.1"/>
    </source>
</evidence>
<evidence type="ECO:0000256" key="5">
    <source>
        <dbReference type="ARBA" id="ARBA00015196"/>
    </source>
</evidence>
<comment type="pathway">
    <text evidence="2">Amino-acid biosynthesis; L-serine biosynthesis; L-serine from 3-phospho-D-glycerate: step 3/3.</text>
</comment>
<evidence type="ECO:0000256" key="3">
    <source>
        <dbReference type="ARBA" id="ARBA00009184"/>
    </source>
</evidence>
<keyword evidence="14" id="KW-1185">Reference proteome</keyword>
<evidence type="ECO:0000256" key="8">
    <source>
        <dbReference type="ARBA" id="ARBA00022801"/>
    </source>
</evidence>
<evidence type="ECO:0000256" key="6">
    <source>
        <dbReference type="ARBA" id="ARBA00022605"/>
    </source>
</evidence>
<evidence type="ECO:0000256" key="10">
    <source>
        <dbReference type="ARBA" id="ARBA00023299"/>
    </source>
</evidence>
<feature type="active site" description="Proton donor" evidence="12">
    <location>
        <position position="53"/>
    </location>
</feature>
<dbReference type="InterPro" id="IPR036412">
    <property type="entry name" value="HAD-like_sf"/>
</dbReference>
<evidence type="ECO:0000256" key="2">
    <source>
        <dbReference type="ARBA" id="ARBA00005135"/>
    </source>
</evidence>
<evidence type="ECO:0000256" key="1">
    <source>
        <dbReference type="ARBA" id="ARBA00001946"/>
    </source>
</evidence>
<dbReference type="GO" id="GO:0016787">
    <property type="term" value="F:hydrolase activity"/>
    <property type="evidence" value="ECO:0007669"/>
    <property type="project" value="UniProtKB-KW"/>
</dbReference>
<dbReference type="NCBIfam" id="TIGR01488">
    <property type="entry name" value="HAD-SF-IB"/>
    <property type="match status" value="1"/>
</dbReference>
<dbReference type="GO" id="GO:0006564">
    <property type="term" value="P:L-serine biosynthetic process"/>
    <property type="evidence" value="ECO:0007669"/>
    <property type="project" value="UniProtKB-KW"/>
</dbReference>
<keyword evidence="6" id="KW-0028">Amino-acid biosynthesis</keyword>
<evidence type="ECO:0000256" key="4">
    <source>
        <dbReference type="ARBA" id="ARBA00012640"/>
    </source>
</evidence>
<dbReference type="Pfam" id="PF00702">
    <property type="entry name" value="Hydrolase"/>
    <property type="match status" value="1"/>
</dbReference>
<reference evidence="13 14" key="1">
    <citation type="journal article" date="2021" name="BMC Biol.">
        <title>Horizontally acquired antibacterial genes associated with adaptive radiation of ladybird beetles.</title>
        <authorList>
            <person name="Li H.S."/>
            <person name="Tang X.F."/>
            <person name="Huang Y.H."/>
            <person name="Xu Z.Y."/>
            <person name="Chen M.L."/>
            <person name="Du X.Y."/>
            <person name="Qiu B.Y."/>
            <person name="Chen P.T."/>
            <person name="Zhang W."/>
            <person name="Slipinski A."/>
            <person name="Escalona H.E."/>
            <person name="Waterhouse R.M."/>
            <person name="Zwick A."/>
            <person name="Pang H."/>
        </authorList>
    </citation>
    <scope>NUCLEOTIDE SEQUENCE [LARGE SCALE GENOMIC DNA]</scope>
    <source>
        <strain evidence="13">SYSU2018</strain>
    </source>
</reference>
<keyword evidence="9" id="KW-0460">Magnesium</keyword>
<dbReference type="Gene3D" id="1.10.150.210">
    <property type="entry name" value="Phosphoserine phosphatase, domain 2"/>
    <property type="match status" value="1"/>
</dbReference>
<dbReference type="GO" id="GO:0046872">
    <property type="term" value="F:metal ion binding"/>
    <property type="evidence" value="ECO:0007669"/>
    <property type="project" value="UniProtKB-KW"/>
</dbReference>
<dbReference type="FunFam" id="3.40.50.1000:FF:000077">
    <property type="entry name" value="Phosphoserine phosphatase, chloroplastic"/>
    <property type="match status" value="1"/>
</dbReference>
<evidence type="ECO:0000256" key="12">
    <source>
        <dbReference type="PIRSR" id="PIRSR604469-1"/>
    </source>
</evidence>
<accession>A0ABD2NEV8</accession>
<keyword evidence="7" id="KW-0479">Metal-binding</keyword>
<comment type="similarity">
    <text evidence="3">Belongs to the HAD-like hydrolase superfamily. SerB family.</text>
</comment>
<dbReference type="InterPro" id="IPR004469">
    <property type="entry name" value="PSP"/>
</dbReference>
<comment type="cofactor">
    <cofactor evidence="1">
        <name>Mg(2+)</name>
        <dbReference type="ChEBI" id="CHEBI:18420"/>
    </cofactor>
</comment>
<gene>
    <name evidence="13" type="ORF">HHI36_012230</name>
</gene>
<organism evidence="13 14">
    <name type="scientific">Cryptolaemus montrouzieri</name>
    <dbReference type="NCBI Taxonomy" id="559131"/>
    <lineage>
        <taxon>Eukaryota</taxon>
        <taxon>Metazoa</taxon>
        <taxon>Ecdysozoa</taxon>
        <taxon>Arthropoda</taxon>
        <taxon>Hexapoda</taxon>
        <taxon>Insecta</taxon>
        <taxon>Pterygota</taxon>
        <taxon>Neoptera</taxon>
        <taxon>Endopterygota</taxon>
        <taxon>Coleoptera</taxon>
        <taxon>Polyphaga</taxon>
        <taxon>Cucujiformia</taxon>
        <taxon>Coccinelloidea</taxon>
        <taxon>Coccinellidae</taxon>
        <taxon>Scymninae</taxon>
        <taxon>Scymnini</taxon>
        <taxon>Cryptolaemus</taxon>
    </lineage>
</organism>
<dbReference type="Gene3D" id="3.40.50.1000">
    <property type="entry name" value="HAD superfamily/HAD-like"/>
    <property type="match status" value="1"/>
</dbReference>
<dbReference type="CDD" id="cd04309">
    <property type="entry name" value="HAD_PSP_eu"/>
    <property type="match status" value="1"/>
</dbReference>
<name>A0ABD2NEV8_9CUCU</name>
<sequence>MYYVLIAHHNECCFPKKQSNSKVIIVSEFDMTSIMDRVISILKSADAVCFDVDSTVIQEEGIDELAKFCGKGEEISNLTSKAMGGSMTFQESLSLRLNILQPSKQQIQNFLDQQPAKLSPGIKDLVNLLQKRKIAVYLVTGGFKCIVSPIADQLNIPSENIYSNRMKFYFDGEYAGFDETQPTSRTGGKAEVMRILKKSKGYKNVVMVGDGATDLEASPPADAFIGYGGNVIRKAVQEKAKWFIKDFKQIIEILEK</sequence>
<dbReference type="PANTHER" id="PTHR43344">
    <property type="entry name" value="PHOSPHOSERINE PHOSPHATASE"/>
    <property type="match status" value="1"/>
</dbReference>
<dbReference type="AlphaFoldDB" id="A0ABD2NEV8"/>
<evidence type="ECO:0000256" key="11">
    <source>
        <dbReference type="ARBA" id="ARBA00031693"/>
    </source>
</evidence>
<evidence type="ECO:0000256" key="7">
    <source>
        <dbReference type="ARBA" id="ARBA00022723"/>
    </source>
</evidence>
<dbReference type="NCBIfam" id="TIGR00338">
    <property type="entry name" value="serB"/>
    <property type="match status" value="1"/>
</dbReference>
<evidence type="ECO:0000313" key="14">
    <source>
        <dbReference type="Proteomes" id="UP001516400"/>
    </source>
</evidence>
<proteinExistence type="inferred from homology"/>
<comment type="caution">
    <text evidence="13">The sequence shown here is derived from an EMBL/GenBank/DDBJ whole genome shotgun (WGS) entry which is preliminary data.</text>
</comment>